<keyword evidence="2 6" id="KW-0121">Carboxypeptidase</keyword>
<dbReference type="RefSeq" id="XP_007399517.1">
    <property type="nucleotide sequence ID" value="XM_007399455.1"/>
</dbReference>
<keyword evidence="9" id="KW-1185">Reference proteome</keyword>
<dbReference type="OrthoDB" id="443318at2759"/>
<evidence type="ECO:0000313" key="8">
    <source>
        <dbReference type="EMBL" id="EKM51711.1"/>
    </source>
</evidence>
<accession>K5UPJ7</accession>
<dbReference type="GO" id="GO:0006508">
    <property type="term" value="P:proteolysis"/>
    <property type="evidence" value="ECO:0007669"/>
    <property type="project" value="UniProtKB-KW"/>
</dbReference>
<dbReference type="InterPro" id="IPR001563">
    <property type="entry name" value="Peptidase_S10"/>
</dbReference>
<proteinExistence type="inferred from homology"/>
<sequence>MLNYHPASMLLFPLLVACCRAQTLGGPPSTSPHDYGEPKGDYSSQWQSYFQVADSLSGVDFTLPNSYAGNIAVQREGHANDTLFFWAFEHQKESLTAAAGENGDTPWAIWLQGGPGTSSMLGLMTENGPIQVQPGTQKLVQNKYAWSNLVDYIWVDQPVGVGFATADSNGYAADEDQVGVDFIGFLDNLVKVFPSLATRPFYLTGESYAGRYIPYIVKTLFSMPNPPVQLSTMVVGNPAFGSNAEFKVMPTLTLIETYPQLIGYDTNVYDYFKQQSHLCGLDINLTYPQMGGILAPVNLNPGTEPTLQNQTQPDNDDDKEKTRGKNSRLANRSFAAEVAHRYSERRASGEPAQPFHERLRKRAAWTTDATNSSGISSYYGCDVWDEMLDYALNYTFPWCKRLFFCSTFDVPDSLDPEAPDDPTFFFTKVGGIDPSPEPMTFFTELATNATRHGIRIVTYVGNDDSISPHFGTEVTIQNTTFGGTQGFTRKPSTPWFNDDGDWAGIVHQERNWTYALFYGAGHEVPGDQPVSAYTFLREFILGNNQTGLVVSSGNTTSVIGDENPTLQQTAIPGQLAIDYGSTTTQGSTIWPSATVAAFESHVGQVSVTGTNAIKPTATSGTMSSVHPKHAGFVVFAIAMARLLDEIF</sequence>
<keyword evidence="5" id="KW-0325">Glycoprotein</keyword>
<comment type="similarity">
    <text evidence="1 6">Belongs to the peptidase S10 family.</text>
</comment>
<dbReference type="EMBL" id="JH930476">
    <property type="protein sequence ID" value="EKM51711.1"/>
    <property type="molecule type" value="Genomic_DNA"/>
</dbReference>
<dbReference type="Gene3D" id="3.40.50.1820">
    <property type="entry name" value="alpha/beta hydrolase"/>
    <property type="match status" value="1"/>
</dbReference>
<dbReference type="HOGENOM" id="CLU_440163_0_0_1"/>
<evidence type="ECO:0000313" key="9">
    <source>
        <dbReference type="Proteomes" id="UP000008370"/>
    </source>
</evidence>
<dbReference type="SUPFAM" id="SSF53474">
    <property type="entry name" value="alpha/beta-Hydrolases"/>
    <property type="match status" value="1"/>
</dbReference>
<dbReference type="InterPro" id="IPR029058">
    <property type="entry name" value="AB_hydrolase_fold"/>
</dbReference>
<evidence type="ECO:0000256" key="7">
    <source>
        <dbReference type="SAM" id="MobiDB-lite"/>
    </source>
</evidence>
<dbReference type="InterPro" id="IPR018202">
    <property type="entry name" value="Ser_caboxypep_ser_AS"/>
</dbReference>
<keyword evidence="4 6" id="KW-0378">Hydrolase</keyword>
<dbReference type="InParanoid" id="K5UPJ7"/>
<dbReference type="AlphaFoldDB" id="K5UPJ7"/>
<dbReference type="PANTHER" id="PTHR11802">
    <property type="entry name" value="SERINE PROTEASE FAMILY S10 SERINE CARBOXYPEPTIDASE"/>
    <property type="match status" value="1"/>
</dbReference>
<dbReference type="PROSITE" id="PS00131">
    <property type="entry name" value="CARBOXYPEPT_SER_SER"/>
    <property type="match status" value="1"/>
</dbReference>
<dbReference type="GO" id="GO:0004185">
    <property type="term" value="F:serine-type carboxypeptidase activity"/>
    <property type="evidence" value="ECO:0007669"/>
    <property type="project" value="UniProtKB-UniRule"/>
</dbReference>
<dbReference type="KEGG" id="pco:PHACADRAFT_177131"/>
<feature type="compositionally biased region" description="Polar residues" evidence="7">
    <location>
        <begin position="300"/>
        <end position="313"/>
    </location>
</feature>
<evidence type="ECO:0000256" key="4">
    <source>
        <dbReference type="ARBA" id="ARBA00022801"/>
    </source>
</evidence>
<evidence type="ECO:0000256" key="6">
    <source>
        <dbReference type="RuleBase" id="RU361156"/>
    </source>
</evidence>
<name>K5UPJ7_PHACS</name>
<feature type="signal peptide" evidence="6">
    <location>
        <begin position="1"/>
        <end position="21"/>
    </location>
</feature>
<dbReference type="STRING" id="650164.K5UPJ7"/>
<dbReference type="GeneID" id="18909777"/>
<dbReference type="PANTHER" id="PTHR11802:SF479">
    <property type="entry name" value="CARBOXYPEPTIDASE"/>
    <property type="match status" value="1"/>
</dbReference>
<dbReference type="Proteomes" id="UP000008370">
    <property type="component" value="Unassembled WGS sequence"/>
</dbReference>
<evidence type="ECO:0000256" key="1">
    <source>
        <dbReference type="ARBA" id="ARBA00009431"/>
    </source>
</evidence>
<evidence type="ECO:0000256" key="2">
    <source>
        <dbReference type="ARBA" id="ARBA00022645"/>
    </source>
</evidence>
<dbReference type="PRINTS" id="PR00724">
    <property type="entry name" value="CRBOXYPTASEC"/>
</dbReference>
<reference evidence="8 9" key="1">
    <citation type="journal article" date="2012" name="BMC Genomics">
        <title>Comparative genomics of the white-rot fungi, Phanerochaete carnosa and P. chrysosporium, to elucidate the genetic basis of the distinct wood types they colonize.</title>
        <authorList>
            <person name="Suzuki H."/>
            <person name="MacDonald J."/>
            <person name="Syed K."/>
            <person name="Salamov A."/>
            <person name="Hori C."/>
            <person name="Aerts A."/>
            <person name="Henrissat B."/>
            <person name="Wiebenga A."/>
            <person name="vanKuyk P.A."/>
            <person name="Barry K."/>
            <person name="Lindquist E."/>
            <person name="LaButti K."/>
            <person name="Lapidus A."/>
            <person name="Lucas S."/>
            <person name="Coutinho P."/>
            <person name="Gong Y."/>
            <person name="Samejima M."/>
            <person name="Mahadevan R."/>
            <person name="Abou-Zaid M."/>
            <person name="de Vries R.P."/>
            <person name="Igarashi K."/>
            <person name="Yadav J.S."/>
            <person name="Grigoriev I.V."/>
            <person name="Master E.R."/>
        </authorList>
    </citation>
    <scope>NUCLEOTIDE SEQUENCE [LARGE SCALE GENOMIC DNA]</scope>
    <source>
        <strain evidence="8 9">HHB-10118-sp</strain>
    </source>
</reference>
<keyword evidence="3 6" id="KW-0645">Protease</keyword>
<protein>
    <recommendedName>
        <fullName evidence="6">Carboxypeptidase</fullName>
        <ecNumber evidence="6">3.4.16.-</ecNumber>
    </recommendedName>
</protein>
<feature type="region of interest" description="Disordered" evidence="7">
    <location>
        <begin position="298"/>
        <end position="328"/>
    </location>
</feature>
<dbReference type="EC" id="3.4.16.-" evidence="6"/>
<dbReference type="Pfam" id="PF00450">
    <property type="entry name" value="Peptidase_S10"/>
    <property type="match status" value="2"/>
</dbReference>
<organism evidence="8 9">
    <name type="scientific">Phanerochaete carnosa (strain HHB-10118-sp)</name>
    <name type="common">White-rot fungus</name>
    <name type="synonym">Peniophora carnosa</name>
    <dbReference type="NCBI Taxonomy" id="650164"/>
    <lineage>
        <taxon>Eukaryota</taxon>
        <taxon>Fungi</taxon>
        <taxon>Dikarya</taxon>
        <taxon>Basidiomycota</taxon>
        <taxon>Agaricomycotina</taxon>
        <taxon>Agaricomycetes</taxon>
        <taxon>Polyporales</taxon>
        <taxon>Phanerochaetaceae</taxon>
        <taxon>Phanerochaete</taxon>
    </lineage>
</organism>
<evidence type="ECO:0000256" key="5">
    <source>
        <dbReference type="ARBA" id="ARBA00023180"/>
    </source>
</evidence>
<evidence type="ECO:0000256" key="3">
    <source>
        <dbReference type="ARBA" id="ARBA00022670"/>
    </source>
</evidence>
<keyword evidence="6" id="KW-0732">Signal</keyword>
<gene>
    <name evidence="8" type="ORF">PHACADRAFT_177131</name>
</gene>
<feature type="chain" id="PRO_5006527366" description="Carboxypeptidase" evidence="6">
    <location>
        <begin position="22"/>
        <end position="647"/>
    </location>
</feature>